<evidence type="ECO:0000313" key="3">
    <source>
        <dbReference type="Proteomes" id="UP000076727"/>
    </source>
</evidence>
<name>A0A165RBT7_9APHY</name>
<dbReference type="Proteomes" id="UP000076727">
    <property type="component" value="Unassembled WGS sequence"/>
</dbReference>
<keyword evidence="3" id="KW-1185">Reference proteome</keyword>
<protein>
    <submittedName>
        <fullName evidence="2">Uncharacterized protein</fullName>
    </submittedName>
</protein>
<dbReference type="AlphaFoldDB" id="A0A165RBT7"/>
<reference evidence="2 3" key="1">
    <citation type="journal article" date="2016" name="Mol. Biol. Evol.">
        <title>Comparative Genomics of Early-Diverging Mushroom-Forming Fungi Provides Insights into the Origins of Lignocellulose Decay Capabilities.</title>
        <authorList>
            <person name="Nagy L.G."/>
            <person name="Riley R."/>
            <person name="Tritt A."/>
            <person name="Adam C."/>
            <person name="Daum C."/>
            <person name="Floudas D."/>
            <person name="Sun H."/>
            <person name="Yadav J.S."/>
            <person name="Pangilinan J."/>
            <person name="Larsson K.H."/>
            <person name="Matsuura K."/>
            <person name="Barry K."/>
            <person name="Labutti K."/>
            <person name="Kuo R."/>
            <person name="Ohm R.A."/>
            <person name="Bhattacharya S.S."/>
            <person name="Shirouzu T."/>
            <person name="Yoshinaga Y."/>
            <person name="Martin F.M."/>
            <person name="Grigoriev I.V."/>
            <person name="Hibbett D.S."/>
        </authorList>
    </citation>
    <scope>NUCLEOTIDE SEQUENCE [LARGE SCALE GENOMIC DNA]</scope>
    <source>
        <strain evidence="2 3">L-15889</strain>
    </source>
</reference>
<accession>A0A165RBT7</accession>
<evidence type="ECO:0000313" key="2">
    <source>
        <dbReference type="EMBL" id="KZT70553.1"/>
    </source>
</evidence>
<gene>
    <name evidence="2" type="ORF">DAEQUDRAFT_725065</name>
</gene>
<feature type="compositionally biased region" description="Basic residues" evidence="1">
    <location>
        <begin position="10"/>
        <end position="20"/>
    </location>
</feature>
<feature type="region of interest" description="Disordered" evidence="1">
    <location>
        <begin position="1"/>
        <end position="33"/>
    </location>
</feature>
<sequence>MPKVVPLQHTTRKTLSRLGRRLTMPSSSGPPSGALPWYRSLFPLYSIDTPLVAASALPVMFTITSRHIPEKLDTRVSSSPSPAISTTQCPRSTQLYRQVVLRRSPTRRL</sequence>
<proteinExistence type="predicted"/>
<dbReference type="EMBL" id="KV429050">
    <property type="protein sequence ID" value="KZT70553.1"/>
    <property type="molecule type" value="Genomic_DNA"/>
</dbReference>
<organism evidence="2 3">
    <name type="scientific">Daedalea quercina L-15889</name>
    <dbReference type="NCBI Taxonomy" id="1314783"/>
    <lineage>
        <taxon>Eukaryota</taxon>
        <taxon>Fungi</taxon>
        <taxon>Dikarya</taxon>
        <taxon>Basidiomycota</taxon>
        <taxon>Agaricomycotina</taxon>
        <taxon>Agaricomycetes</taxon>
        <taxon>Polyporales</taxon>
        <taxon>Fomitopsis</taxon>
    </lineage>
</organism>
<evidence type="ECO:0000256" key="1">
    <source>
        <dbReference type="SAM" id="MobiDB-lite"/>
    </source>
</evidence>